<dbReference type="Proteomes" id="UP001469365">
    <property type="component" value="Unassembled WGS sequence"/>
</dbReference>
<keyword evidence="1" id="KW-0233">DNA recombination</keyword>
<sequence length="323" mass="37665">MSNVIYEDKYFNEEVKKEFIEQYGAGTQKLIARMFKISNAIESDLEKDVYDFTREELRRLMFLYAPTTENSSKHNVSWISKYIDWAIEEGHVNGLNPLDLVPKDWASQFVNKTLKKYWTDKEINQIIDKCANAQDAVIISLLYEGVWGEGHSEILGLAKPHVDAFNNTLHLSDENGNKRSIVVSDKCIKLCEQALREDTYEKMNGNTSPDNRADQANLIENDYVVRSAKTNTKHIYESEKNVVYRRLTKIANELNEPQFQPRNIAYSGMLFRAKELYQERGQLDKEEYALIAERFNFNLDQSLTRIKNEFLNVETIKELYQLT</sequence>
<dbReference type="Pfam" id="PF22823">
    <property type="entry name" value="MrpR_C_cat"/>
    <property type="match status" value="1"/>
</dbReference>
<evidence type="ECO:0000313" key="5">
    <source>
        <dbReference type="Proteomes" id="UP001469365"/>
    </source>
</evidence>
<dbReference type="InterPro" id="IPR013762">
    <property type="entry name" value="Integrase-like_cat_sf"/>
</dbReference>
<evidence type="ECO:0000259" key="2">
    <source>
        <dbReference type="Pfam" id="PF22822"/>
    </source>
</evidence>
<keyword evidence="5" id="KW-1185">Reference proteome</keyword>
<evidence type="ECO:0000259" key="3">
    <source>
        <dbReference type="Pfam" id="PF22823"/>
    </source>
</evidence>
<dbReference type="Gene3D" id="1.10.443.10">
    <property type="entry name" value="Intergrase catalytic core"/>
    <property type="match status" value="1"/>
</dbReference>
<evidence type="ECO:0000256" key="1">
    <source>
        <dbReference type="ARBA" id="ARBA00023172"/>
    </source>
</evidence>
<dbReference type="InterPro" id="IPR011010">
    <property type="entry name" value="DNA_brk_join_enz"/>
</dbReference>
<evidence type="ECO:0000313" key="4">
    <source>
        <dbReference type="EMBL" id="MEK8132965.1"/>
    </source>
</evidence>
<dbReference type="Pfam" id="PF22822">
    <property type="entry name" value="MrpR_N_CB"/>
    <property type="match status" value="1"/>
</dbReference>
<comment type="caution">
    <text evidence="4">The sequence shown here is derived from an EMBL/GenBank/DDBJ whole genome shotgun (WGS) entry which is preliminary data.</text>
</comment>
<gene>
    <name evidence="4" type="ORF">WMW72_34310</name>
</gene>
<reference evidence="4 5" key="1">
    <citation type="submission" date="2024-04" db="EMBL/GenBank/DDBJ databases">
        <title>draft genome sequnece of Paenibacillus filicis.</title>
        <authorList>
            <person name="Kim D.-U."/>
        </authorList>
    </citation>
    <scope>NUCLEOTIDE SEQUENCE [LARGE SCALE GENOMIC DNA]</scope>
    <source>
        <strain evidence="4 5">KACC14197</strain>
    </source>
</reference>
<dbReference type="InterPro" id="IPR055009">
    <property type="entry name" value="MrpR_N_CB"/>
</dbReference>
<dbReference type="EMBL" id="JBBPCC010000039">
    <property type="protein sequence ID" value="MEK8132965.1"/>
    <property type="molecule type" value="Genomic_DNA"/>
</dbReference>
<protein>
    <submittedName>
        <fullName evidence="4">Integrase</fullName>
    </submittedName>
</protein>
<proteinExistence type="predicted"/>
<name>A0ABU9DVR7_9BACL</name>
<dbReference type="RefSeq" id="WP_341420095.1">
    <property type="nucleotide sequence ID" value="NZ_JBBPCC010000039.1"/>
</dbReference>
<accession>A0ABU9DVR7</accession>
<organism evidence="4 5">
    <name type="scientific">Paenibacillus filicis</name>
    <dbReference type="NCBI Taxonomy" id="669464"/>
    <lineage>
        <taxon>Bacteria</taxon>
        <taxon>Bacillati</taxon>
        <taxon>Bacillota</taxon>
        <taxon>Bacilli</taxon>
        <taxon>Bacillales</taxon>
        <taxon>Paenibacillaceae</taxon>
        <taxon>Paenibacillus</taxon>
    </lineage>
</organism>
<feature type="domain" description="MrpR N-terminal core-binding" evidence="2">
    <location>
        <begin position="10"/>
        <end position="88"/>
    </location>
</feature>
<feature type="domain" description="MrpR C-terminal catalytic" evidence="3">
    <location>
        <begin position="117"/>
        <end position="302"/>
    </location>
</feature>
<dbReference type="SUPFAM" id="SSF56349">
    <property type="entry name" value="DNA breaking-rejoining enzymes"/>
    <property type="match status" value="1"/>
</dbReference>
<dbReference type="InterPro" id="IPR055008">
    <property type="entry name" value="MrpR_C_cat"/>
</dbReference>